<evidence type="ECO:0008006" key="3">
    <source>
        <dbReference type="Google" id="ProtNLM"/>
    </source>
</evidence>
<comment type="caution">
    <text evidence="1">The sequence shown here is derived from an EMBL/GenBank/DDBJ whole genome shotgun (WGS) entry which is preliminary data.</text>
</comment>
<dbReference type="SUPFAM" id="SSF56672">
    <property type="entry name" value="DNA/RNA polymerases"/>
    <property type="match status" value="1"/>
</dbReference>
<protein>
    <recommendedName>
        <fullName evidence="3">Reverse transcriptase domain-containing protein</fullName>
    </recommendedName>
</protein>
<dbReference type="Proteomes" id="UP000324800">
    <property type="component" value="Unassembled WGS sequence"/>
</dbReference>
<dbReference type="OrthoDB" id="427924at2759"/>
<dbReference type="InterPro" id="IPR043502">
    <property type="entry name" value="DNA/RNA_pol_sf"/>
</dbReference>
<dbReference type="Gene3D" id="3.30.70.270">
    <property type="match status" value="1"/>
</dbReference>
<dbReference type="Gene3D" id="3.10.10.10">
    <property type="entry name" value="HIV Type 1 Reverse Transcriptase, subunit A, domain 1"/>
    <property type="match status" value="1"/>
</dbReference>
<name>A0A5J4VI03_9EUKA</name>
<gene>
    <name evidence="1" type="ORF">EZS28_022380</name>
</gene>
<accession>A0A5J4VI03</accession>
<proteinExistence type="predicted"/>
<evidence type="ECO:0000313" key="2">
    <source>
        <dbReference type="Proteomes" id="UP000324800"/>
    </source>
</evidence>
<evidence type="ECO:0000313" key="1">
    <source>
        <dbReference type="EMBL" id="KAA6382094.1"/>
    </source>
</evidence>
<dbReference type="EMBL" id="SNRW01006969">
    <property type="protein sequence ID" value="KAA6382094.1"/>
    <property type="molecule type" value="Genomic_DNA"/>
</dbReference>
<organism evidence="1 2">
    <name type="scientific">Streblomastix strix</name>
    <dbReference type="NCBI Taxonomy" id="222440"/>
    <lineage>
        <taxon>Eukaryota</taxon>
        <taxon>Metamonada</taxon>
        <taxon>Preaxostyla</taxon>
        <taxon>Oxymonadida</taxon>
        <taxon>Streblomastigidae</taxon>
        <taxon>Streblomastix</taxon>
    </lineage>
</organism>
<dbReference type="InterPro" id="IPR043128">
    <property type="entry name" value="Rev_trsase/Diguanyl_cyclase"/>
</dbReference>
<dbReference type="AlphaFoldDB" id="A0A5J4VI03"/>
<reference evidence="1 2" key="1">
    <citation type="submission" date="2019-03" db="EMBL/GenBank/DDBJ databases">
        <title>Single cell metagenomics reveals metabolic interactions within the superorganism composed of flagellate Streblomastix strix and complex community of Bacteroidetes bacteria on its surface.</title>
        <authorList>
            <person name="Treitli S.C."/>
            <person name="Kolisko M."/>
            <person name="Husnik F."/>
            <person name="Keeling P."/>
            <person name="Hampl V."/>
        </authorList>
    </citation>
    <scope>NUCLEOTIDE SEQUENCE [LARGE SCALE GENOMIC DNA]</scope>
    <source>
        <strain evidence="1">ST1C</strain>
    </source>
</reference>
<sequence>MKQQRQFKDNPIQEHEYQNQLNEELKNGIIKETISIQVYNPTFIVPRQDRRLRKILDCIRINLFTQHVHFKMDGPEQLRQILQQSDYATILDIKDTFHHIHDQPNLQQFLGFKFKNRSFIYFGLPF</sequence>